<evidence type="ECO:0000313" key="2">
    <source>
        <dbReference type="Proteomes" id="UP000580474"/>
    </source>
</evidence>
<evidence type="ECO:0000313" key="1">
    <source>
        <dbReference type="EMBL" id="MBB5069716.1"/>
    </source>
</evidence>
<dbReference type="AlphaFoldDB" id="A0A840NBQ3"/>
<gene>
    <name evidence="1" type="ORF">BJ969_002804</name>
</gene>
<reference evidence="1 2" key="1">
    <citation type="submission" date="2020-08" db="EMBL/GenBank/DDBJ databases">
        <title>Sequencing the genomes of 1000 actinobacteria strains.</title>
        <authorList>
            <person name="Klenk H.-P."/>
        </authorList>
    </citation>
    <scope>NUCLEOTIDE SEQUENCE [LARGE SCALE GENOMIC DNA]</scope>
    <source>
        <strain evidence="1 2">DSM 45582</strain>
    </source>
</reference>
<dbReference type="EMBL" id="JACHIV010000001">
    <property type="protein sequence ID" value="MBB5069716.1"/>
    <property type="molecule type" value="Genomic_DNA"/>
</dbReference>
<accession>A0A840NBQ3</accession>
<keyword evidence="2" id="KW-1185">Reference proteome</keyword>
<sequence length="165" mass="18647">MTNGRCTVACCAFDVLVDCLVEVPELLEPLLLRVVPLLCRVALVWRVPVLWRAVLLCRVPVLWRLPLPRPELLVLRPLVLCLPVLRVEPPVCALVVRVEPLVLCLAVVLEPEVLVREPDREEEPRPWALLPDVRLPEPDFVPELVALVMSSSPVATHGNVHRKRR</sequence>
<protein>
    <submittedName>
        <fullName evidence="1">Uncharacterized protein</fullName>
    </submittedName>
</protein>
<dbReference type="Proteomes" id="UP000580474">
    <property type="component" value="Unassembled WGS sequence"/>
</dbReference>
<proteinExistence type="predicted"/>
<comment type="caution">
    <text evidence="1">The sequence shown here is derived from an EMBL/GenBank/DDBJ whole genome shotgun (WGS) entry which is preliminary data.</text>
</comment>
<dbReference type="RefSeq" id="WP_184479364.1">
    <property type="nucleotide sequence ID" value="NZ_JACHIV010000001.1"/>
</dbReference>
<name>A0A840NBQ3_9PSEU</name>
<organism evidence="1 2">
    <name type="scientific">Saccharopolyspora gloriosae</name>
    <dbReference type="NCBI Taxonomy" id="455344"/>
    <lineage>
        <taxon>Bacteria</taxon>
        <taxon>Bacillati</taxon>
        <taxon>Actinomycetota</taxon>
        <taxon>Actinomycetes</taxon>
        <taxon>Pseudonocardiales</taxon>
        <taxon>Pseudonocardiaceae</taxon>
        <taxon>Saccharopolyspora</taxon>
    </lineage>
</organism>